<proteinExistence type="predicted"/>
<name>A0ABS1YCG7_9ACTN</name>
<dbReference type="RefSeq" id="WP_203147517.1">
    <property type="nucleotide sequence ID" value="NZ_JAEVHL010000017.1"/>
</dbReference>
<dbReference type="Proteomes" id="UP000622245">
    <property type="component" value="Unassembled WGS sequence"/>
</dbReference>
<gene>
    <name evidence="1" type="ORF">JM949_06390</name>
</gene>
<evidence type="ECO:0000313" key="2">
    <source>
        <dbReference type="Proteomes" id="UP000622245"/>
    </source>
</evidence>
<protein>
    <submittedName>
        <fullName evidence="1">Uncharacterized protein</fullName>
    </submittedName>
</protein>
<comment type="caution">
    <text evidence="1">The sequence shown here is derived from an EMBL/GenBank/DDBJ whole genome shotgun (WGS) entry which is preliminary data.</text>
</comment>
<accession>A0ABS1YCG7</accession>
<reference evidence="1 2" key="1">
    <citation type="submission" date="2021-01" db="EMBL/GenBank/DDBJ databases">
        <title>Draft genome sequence of Micromonospora sp. strain STR1s_6.</title>
        <authorList>
            <person name="Karlyshev A."/>
            <person name="Jawad R."/>
        </authorList>
    </citation>
    <scope>NUCLEOTIDE SEQUENCE [LARGE SCALE GENOMIC DNA]</scope>
    <source>
        <strain evidence="1 2">STR1S-6</strain>
    </source>
</reference>
<organism evidence="1 2">
    <name type="scientific">Micromonospora tarensis</name>
    <dbReference type="NCBI Taxonomy" id="2806100"/>
    <lineage>
        <taxon>Bacteria</taxon>
        <taxon>Bacillati</taxon>
        <taxon>Actinomycetota</taxon>
        <taxon>Actinomycetes</taxon>
        <taxon>Micromonosporales</taxon>
        <taxon>Micromonosporaceae</taxon>
        <taxon>Micromonospora</taxon>
    </lineage>
</organism>
<evidence type="ECO:0000313" key="1">
    <source>
        <dbReference type="EMBL" id="MBM0275111.1"/>
    </source>
</evidence>
<dbReference type="EMBL" id="JAEVHL010000017">
    <property type="protein sequence ID" value="MBM0275111.1"/>
    <property type="molecule type" value="Genomic_DNA"/>
</dbReference>
<keyword evidence="2" id="KW-1185">Reference proteome</keyword>
<sequence>MTNPHNHHATRAAWSLAAARTHLDNAVTNERDTRRAEARTIAAAGAIQAWRPMPGPSGQGGHGDLVGRTAVSTLEPEYRDGHLARLATSTTATLAWLAAALRLPAGDPGQQLAHAAPTLRPTTAREITLWLDEADTRIRDALGRDPDGHPLAGVRCPRCARRQLVAHTTGPRTTWTVTCTTSCVCTGPDCPCTMPVRLADVAHIWGPTHPLTTGVLAAA</sequence>